<evidence type="ECO:0000256" key="1">
    <source>
        <dbReference type="ARBA" id="ARBA00001911"/>
    </source>
</evidence>
<evidence type="ECO:0000313" key="6">
    <source>
        <dbReference type="EMBL" id="MCL6730725.1"/>
    </source>
</evidence>
<dbReference type="Proteomes" id="UP001165342">
    <property type="component" value="Unassembled WGS sequence"/>
</dbReference>
<dbReference type="EMBL" id="JAMGBE010000004">
    <property type="protein sequence ID" value="MCL6730725.1"/>
    <property type="molecule type" value="Genomic_DNA"/>
</dbReference>
<proteinExistence type="predicted"/>
<dbReference type="InterPro" id="IPR001509">
    <property type="entry name" value="Epimerase_deHydtase"/>
</dbReference>
<dbReference type="Gene3D" id="3.40.50.720">
    <property type="entry name" value="NAD(P)-binding Rossmann-like Domain"/>
    <property type="match status" value="1"/>
</dbReference>
<comment type="cofactor">
    <cofactor evidence="1">
        <name>NAD(+)</name>
        <dbReference type="ChEBI" id="CHEBI:57540"/>
    </cofactor>
</comment>
<dbReference type="SUPFAM" id="SSF51735">
    <property type="entry name" value="NAD(P)-binding Rossmann-fold domains"/>
    <property type="match status" value="1"/>
</dbReference>
<evidence type="ECO:0000256" key="4">
    <source>
        <dbReference type="ARBA" id="ARBA00023239"/>
    </source>
</evidence>
<feature type="domain" description="NAD-dependent epimerase/dehydratase" evidence="5">
    <location>
        <begin position="9"/>
        <end position="251"/>
    </location>
</feature>
<dbReference type="CDD" id="cd05230">
    <property type="entry name" value="UGD_SDR_e"/>
    <property type="match status" value="1"/>
</dbReference>
<keyword evidence="4" id="KW-0456">Lyase</keyword>
<comment type="caution">
    <text evidence="6">The sequence shown here is derived from an EMBL/GenBank/DDBJ whole genome shotgun (WGS) entry which is preliminary data.</text>
</comment>
<reference evidence="6" key="1">
    <citation type="submission" date="2022-05" db="EMBL/GenBank/DDBJ databases">
        <authorList>
            <person name="Jo J.-H."/>
            <person name="Im W.-T."/>
        </authorList>
    </citation>
    <scope>NUCLEOTIDE SEQUENCE</scope>
    <source>
        <strain evidence="6">SE220</strain>
    </source>
</reference>
<keyword evidence="3" id="KW-0520">NAD</keyword>
<gene>
    <name evidence="6" type="ORF">LZ538_11780</name>
</gene>
<dbReference type="PANTHER" id="PTHR43078:SF6">
    <property type="entry name" value="UDP-GLUCURONIC ACID DECARBOXYLASE 1"/>
    <property type="match status" value="1"/>
</dbReference>
<protein>
    <submittedName>
        <fullName evidence="6">SDR family oxidoreductase</fullName>
    </submittedName>
</protein>
<sequence>MSRAKGKVALVAGGAGFIGSNLCDRLLAEGAEVICLDNFQTGRSDNLQHLASETRFDVIDHDIIEPLPSELRSGRTKITHIYHFGCAASPPHYQVDPEHTMLTNVVGTRNLLRLAEHMSARLLLSSTSEVYGDPEVHPQREDYLGAVSCTGPRACYDEGKRAAETLAFDFLRAKRADVRVARIFNTYGPRMRCDDGRVVSNVVCQALAGDDITIYGDGSQTRSFCFIDDMLEGLFRLMDSDRAIGIPVNLGNPDELAVTNLVDLVVKMTGSKSRVTFEPLPVDDPRRRKPDISRALELLDGWQPAVNLEEGLNATIAWFQDERHRIAQPMFADAPLIAAAE</sequence>
<evidence type="ECO:0000256" key="2">
    <source>
        <dbReference type="ARBA" id="ARBA00022793"/>
    </source>
</evidence>
<dbReference type="InterPro" id="IPR044516">
    <property type="entry name" value="UXS-like"/>
</dbReference>
<evidence type="ECO:0000256" key="3">
    <source>
        <dbReference type="ARBA" id="ARBA00023027"/>
    </source>
</evidence>
<dbReference type="Pfam" id="PF01370">
    <property type="entry name" value="Epimerase"/>
    <property type="match status" value="1"/>
</dbReference>
<keyword evidence="7" id="KW-1185">Reference proteome</keyword>
<dbReference type="PANTHER" id="PTHR43078">
    <property type="entry name" value="UDP-GLUCURONIC ACID DECARBOXYLASE-RELATED"/>
    <property type="match status" value="1"/>
</dbReference>
<keyword evidence="2" id="KW-0210">Decarboxylase</keyword>
<organism evidence="6 7">
    <name type="scientific">Sphingomonas hankyongi</name>
    <dbReference type="NCBI Taxonomy" id="2908209"/>
    <lineage>
        <taxon>Bacteria</taxon>
        <taxon>Pseudomonadati</taxon>
        <taxon>Pseudomonadota</taxon>
        <taxon>Alphaproteobacteria</taxon>
        <taxon>Sphingomonadales</taxon>
        <taxon>Sphingomonadaceae</taxon>
        <taxon>Sphingomonas</taxon>
    </lineage>
</organism>
<accession>A0ABT0S4C3</accession>
<name>A0ABT0S4C3_9SPHN</name>
<dbReference type="RefSeq" id="WP_249832228.1">
    <property type="nucleotide sequence ID" value="NZ_JAMGBE010000004.1"/>
</dbReference>
<dbReference type="InterPro" id="IPR036291">
    <property type="entry name" value="NAD(P)-bd_dom_sf"/>
</dbReference>
<evidence type="ECO:0000259" key="5">
    <source>
        <dbReference type="Pfam" id="PF01370"/>
    </source>
</evidence>
<evidence type="ECO:0000313" key="7">
    <source>
        <dbReference type="Proteomes" id="UP001165342"/>
    </source>
</evidence>